<feature type="region of interest" description="Disordered" evidence="1">
    <location>
        <begin position="231"/>
        <end position="287"/>
    </location>
</feature>
<dbReference type="Gene3D" id="1.10.10.10">
    <property type="entry name" value="Winged helix-like DNA-binding domain superfamily/Winged helix DNA-binding domain"/>
    <property type="match status" value="1"/>
</dbReference>
<evidence type="ECO:0000313" key="3">
    <source>
        <dbReference type="Proteomes" id="UP001321498"/>
    </source>
</evidence>
<dbReference type="InterPro" id="IPR011991">
    <property type="entry name" value="ArsR-like_HTH"/>
</dbReference>
<reference evidence="3" key="1">
    <citation type="journal article" date="2019" name="Int. J. Syst. Evol. Microbiol.">
        <title>The Global Catalogue of Microorganisms (GCM) 10K type strain sequencing project: providing services to taxonomists for standard genome sequencing and annotation.</title>
        <authorList>
            <consortium name="The Broad Institute Genomics Platform"/>
            <consortium name="The Broad Institute Genome Sequencing Center for Infectious Disease"/>
            <person name="Wu L."/>
            <person name="Ma J."/>
        </authorList>
    </citation>
    <scope>NUCLEOTIDE SEQUENCE [LARGE SCALE GENOMIC DNA]</scope>
    <source>
        <strain evidence="3">NBRC 108725</strain>
    </source>
</reference>
<evidence type="ECO:0000313" key="2">
    <source>
        <dbReference type="EMBL" id="BDZ44488.1"/>
    </source>
</evidence>
<accession>A0ABM8G8I4</accession>
<name>A0ABM8G8I4_9MICO</name>
<sequence length="287" mass="30159">MRRLLKLDNLKLEAQGATVKGTGEGRVDELAAESVLADPVRRALYRLILASSPDPVSRGDAADALGLPKSTVAAHLARMARDGVLVVSMRKTGERSGPGSGRPAAFYSAAAPDVAISIPPRRYDLMGDLLAGAVEDAVERAPQLAAELRATATARGRAMGQAAGGVEQALQDNGYEPVRDEDGFVLANCPFHRLSRSHRDVVCLLNGALLQGVVEGSGVAASVDAVPVGSPAVRGSRTAPHEPARLRRSCRPASGARERAPTSRPGRTWAGPLRRPARRLPAPRRGC</sequence>
<dbReference type="InterPro" id="IPR036388">
    <property type="entry name" value="WH-like_DNA-bd_sf"/>
</dbReference>
<dbReference type="Pfam" id="PF12840">
    <property type="entry name" value="HTH_20"/>
    <property type="match status" value="1"/>
</dbReference>
<keyword evidence="3" id="KW-1185">Reference proteome</keyword>
<dbReference type="Proteomes" id="UP001321498">
    <property type="component" value="Chromosome"/>
</dbReference>
<gene>
    <name evidence="2" type="ORF">GCM10025866_03970</name>
</gene>
<dbReference type="SUPFAM" id="SSF46785">
    <property type="entry name" value="Winged helix' DNA-binding domain"/>
    <property type="match status" value="1"/>
</dbReference>
<dbReference type="InterPro" id="IPR036390">
    <property type="entry name" value="WH_DNA-bd_sf"/>
</dbReference>
<dbReference type="CDD" id="cd00090">
    <property type="entry name" value="HTH_ARSR"/>
    <property type="match status" value="1"/>
</dbReference>
<evidence type="ECO:0000256" key="1">
    <source>
        <dbReference type="SAM" id="MobiDB-lite"/>
    </source>
</evidence>
<dbReference type="EMBL" id="AP027731">
    <property type="protein sequence ID" value="BDZ44488.1"/>
    <property type="molecule type" value="Genomic_DNA"/>
</dbReference>
<organism evidence="2 3">
    <name type="scientific">Naasia aerilata</name>
    <dbReference type="NCBI Taxonomy" id="1162966"/>
    <lineage>
        <taxon>Bacteria</taxon>
        <taxon>Bacillati</taxon>
        <taxon>Actinomycetota</taxon>
        <taxon>Actinomycetes</taxon>
        <taxon>Micrococcales</taxon>
        <taxon>Microbacteriaceae</taxon>
        <taxon>Naasia</taxon>
    </lineage>
</organism>
<proteinExistence type="predicted"/>
<evidence type="ECO:0008006" key="4">
    <source>
        <dbReference type="Google" id="ProtNLM"/>
    </source>
</evidence>
<feature type="compositionally biased region" description="Basic residues" evidence="1">
    <location>
        <begin position="275"/>
        <end position="287"/>
    </location>
</feature>
<protein>
    <recommendedName>
        <fullName evidence="4">ArsR family transcriptional regulator</fullName>
    </recommendedName>
</protein>